<dbReference type="PROSITE" id="PS50110">
    <property type="entry name" value="RESPONSE_REGULATORY"/>
    <property type="match status" value="1"/>
</dbReference>
<dbReference type="PANTHER" id="PTHR48111:SF67">
    <property type="entry name" value="TRANSCRIPTIONAL REGULATORY PROTEIN TCTD"/>
    <property type="match status" value="1"/>
</dbReference>
<dbReference type="PROSITE" id="PS51755">
    <property type="entry name" value="OMPR_PHOB"/>
    <property type="match status" value="1"/>
</dbReference>
<dbReference type="InterPro" id="IPR036388">
    <property type="entry name" value="WH-like_DNA-bd_sf"/>
</dbReference>
<evidence type="ECO:0000313" key="9">
    <source>
        <dbReference type="Proteomes" id="UP000575083"/>
    </source>
</evidence>
<evidence type="ECO:0000256" key="4">
    <source>
        <dbReference type="PROSITE-ProRule" id="PRU00169"/>
    </source>
</evidence>
<dbReference type="InterPro" id="IPR001789">
    <property type="entry name" value="Sig_transdc_resp-reg_receiver"/>
</dbReference>
<dbReference type="Pfam" id="PF00486">
    <property type="entry name" value="Trans_reg_C"/>
    <property type="match status" value="1"/>
</dbReference>
<comment type="caution">
    <text evidence="8">The sequence shown here is derived from an EMBL/GenBank/DDBJ whole genome shotgun (WGS) entry which is preliminary data.</text>
</comment>
<dbReference type="Gene3D" id="3.40.50.2300">
    <property type="match status" value="1"/>
</dbReference>
<dbReference type="GO" id="GO:0000976">
    <property type="term" value="F:transcription cis-regulatory region binding"/>
    <property type="evidence" value="ECO:0007669"/>
    <property type="project" value="TreeGrafter"/>
</dbReference>
<name>A0A7X0PK17_9BURK</name>
<accession>A0A7X0PK17</accession>
<dbReference type="Gene3D" id="6.10.250.690">
    <property type="match status" value="1"/>
</dbReference>
<dbReference type="GO" id="GO:0000156">
    <property type="term" value="F:phosphorelay response regulator activity"/>
    <property type="evidence" value="ECO:0007669"/>
    <property type="project" value="TreeGrafter"/>
</dbReference>
<dbReference type="RefSeq" id="WP_184864337.1">
    <property type="nucleotide sequence ID" value="NZ_JACHLK010000018.1"/>
</dbReference>
<dbReference type="GO" id="GO:0032993">
    <property type="term" value="C:protein-DNA complex"/>
    <property type="evidence" value="ECO:0007669"/>
    <property type="project" value="TreeGrafter"/>
</dbReference>
<sequence>MASILLVEDDLPLGNSLQRVLTVAGHHVVWLRSSADARRFLQEQHFALLLLDIGLPGETGLELLAWWREQGQATPVMLLTARDSVGERVQGLDAGADDYLGKPFAIEELLSRVRALLRRHSGQASSVWQIGPLSIHTARRRVQLHGQDVHLSAREYDILRALAEDPGRVLTRAQIEASSSPADTLDSNATDVHVYKLRRKLGNHLIGTVRGVGYVLEAPATDTAP</sequence>
<evidence type="ECO:0000256" key="1">
    <source>
        <dbReference type="ARBA" id="ARBA00023015"/>
    </source>
</evidence>
<dbReference type="SMART" id="SM00448">
    <property type="entry name" value="REC"/>
    <property type="match status" value="1"/>
</dbReference>
<feature type="DNA-binding region" description="OmpR/PhoB-type" evidence="5">
    <location>
        <begin position="125"/>
        <end position="218"/>
    </location>
</feature>
<dbReference type="GO" id="GO:0005829">
    <property type="term" value="C:cytosol"/>
    <property type="evidence" value="ECO:0007669"/>
    <property type="project" value="TreeGrafter"/>
</dbReference>
<dbReference type="Gene3D" id="1.10.10.10">
    <property type="entry name" value="Winged helix-like DNA-binding domain superfamily/Winged helix DNA-binding domain"/>
    <property type="match status" value="1"/>
</dbReference>
<dbReference type="GO" id="GO:0006355">
    <property type="term" value="P:regulation of DNA-templated transcription"/>
    <property type="evidence" value="ECO:0007669"/>
    <property type="project" value="InterPro"/>
</dbReference>
<dbReference type="CDD" id="cd17624">
    <property type="entry name" value="REC_OmpR_PmrA-like"/>
    <property type="match status" value="1"/>
</dbReference>
<evidence type="ECO:0000259" key="6">
    <source>
        <dbReference type="PROSITE" id="PS50110"/>
    </source>
</evidence>
<keyword evidence="2 5" id="KW-0238">DNA-binding</keyword>
<feature type="domain" description="OmpR/PhoB-type" evidence="7">
    <location>
        <begin position="125"/>
        <end position="218"/>
    </location>
</feature>
<keyword evidence="1" id="KW-0805">Transcription regulation</keyword>
<organism evidence="8 9">
    <name type="scientific">Acidovorax soli</name>
    <dbReference type="NCBI Taxonomy" id="592050"/>
    <lineage>
        <taxon>Bacteria</taxon>
        <taxon>Pseudomonadati</taxon>
        <taxon>Pseudomonadota</taxon>
        <taxon>Betaproteobacteria</taxon>
        <taxon>Burkholderiales</taxon>
        <taxon>Comamonadaceae</taxon>
        <taxon>Acidovorax</taxon>
    </lineage>
</organism>
<evidence type="ECO:0000313" key="8">
    <source>
        <dbReference type="EMBL" id="MBB6563380.1"/>
    </source>
</evidence>
<proteinExistence type="predicted"/>
<dbReference type="InterPro" id="IPR001867">
    <property type="entry name" value="OmpR/PhoB-type_DNA-bd"/>
</dbReference>
<keyword evidence="3" id="KW-0804">Transcription</keyword>
<dbReference type="CDD" id="cd00383">
    <property type="entry name" value="trans_reg_C"/>
    <property type="match status" value="1"/>
</dbReference>
<evidence type="ECO:0000256" key="2">
    <source>
        <dbReference type="ARBA" id="ARBA00023125"/>
    </source>
</evidence>
<gene>
    <name evidence="8" type="ORF">HNP48_006100</name>
</gene>
<feature type="modified residue" description="4-aspartylphosphate" evidence="4">
    <location>
        <position position="52"/>
    </location>
</feature>
<feature type="domain" description="Response regulatory" evidence="6">
    <location>
        <begin position="3"/>
        <end position="117"/>
    </location>
</feature>
<dbReference type="AlphaFoldDB" id="A0A7X0PK17"/>
<protein>
    <submittedName>
        <fullName evidence="8">DNA-binding response OmpR family regulator</fullName>
    </submittedName>
</protein>
<dbReference type="EMBL" id="JACHLK010000018">
    <property type="protein sequence ID" value="MBB6563380.1"/>
    <property type="molecule type" value="Genomic_DNA"/>
</dbReference>
<keyword evidence="4" id="KW-0597">Phosphoprotein</keyword>
<dbReference type="Proteomes" id="UP000575083">
    <property type="component" value="Unassembled WGS sequence"/>
</dbReference>
<dbReference type="InterPro" id="IPR039420">
    <property type="entry name" value="WalR-like"/>
</dbReference>
<evidence type="ECO:0000256" key="3">
    <source>
        <dbReference type="ARBA" id="ARBA00023163"/>
    </source>
</evidence>
<evidence type="ECO:0000259" key="7">
    <source>
        <dbReference type="PROSITE" id="PS51755"/>
    </source>
</evidence>
<dbReference type="PANTHER" id="PTHR48111">
    <property type="entry name" value="REGULATOR OF RPOS"/>
    <property type="match status" value="1"/>
</dbReference>
<dbReference type="InterPro" id="IPR011006">
    <property type="entry name" value="CheY-like_superfamily"/>
</dbReference>
<evidence type="ECO:0000256" key="5">
    <source>
        <dbReference type="PROSITE-ProRule" id="PRU01091"/>
    </source>
</evidence>
<reference evidence="8 9" key="1">
    <citation type="submission" date="2020-08" db="EMBL/GenBank/DDBJ databases">
        <title>Functional genomics of gut bacteria from endangered species of beetles.</title>
        <authorList>
            <person name="Carlos-Shanley C."/>
        </authorList>
    </citation>
    <scope>NUCLEOTIDE SEQUENCE [LARGE SCALE GENOMIC DNA]</scope>
    <source>
        <strain evidence="8 9">S00198</strain>
    </source>
</reference>
<keyword evidence="9" id="KW-1185">Reference proteome</keyword>
<dbReference type="SMART" id="SM00862">
    <property type="entry name" value="Trans_reg_C"/>
    <property type="match status" value="1"/>
</dbReference>
<dbReference type="Pfam" id="PF00072">
    <property type="entry name" value="Response_reg"/>
    <property type="match status" value="1"/>
</dbReference>
<dbReference type="SUPFAM" id="SSF52172">
    <property type="entry name" value="CheY-like"/>
    <property type="match status" value="1"/>
</dbReference>